<dbReference type="STRING" id="56449.XBLMG947_0533"/>
<evidence type="ECO:0000313" key="3">
    <source>
        <dbReference type="EMBL" id="SBV49759.1"/>
    </source>
</evidence>
<name>A0A1C3NH74_9XANT</name>
<reference evidence="2 5" key="2">
    <citation type="submission" date="2016-08" db="EMBL/GenBank/DDBJ databases">
        <title>Evolution of the type three secretion system and type three effector repertoires in Xanthomonas.</title>
        <authorList>
            <person name="Merda D."/>
            <person name="Briand M."/>
            <person name="Bosis E."/>
            <person name="Rousseau C."/>
            <person name="Portier P."/>
            <person name="Jacques M.-A."/>
            <person name="Fischer-Le Saux M."/>
        </authorList>
    </citation>
    <scope>NUCLEOTIDE SEQUENCE [LARGE SCALE GENOMIC DNA]</scope>
    <source>
        <strain evidence="2 5">CFBP1976</strain>
    </source>
</reference>
<feature type="compositionally biased region" description="Basic and acidic residues" evidence="1">
    <location>
        <begin position="240"/>
        <end position="257"/>
    </location>
</feature>
<dbReference type="InterPro" id="IPR048187">
    <property type="entry name" value="XpsN-like"/>
</dbReference>
<evidence type="ECO:0000313" key="2">
    <source>
        <dbReference type="EMBL" id="PPV08910.1"/>
    </source>
</evidence>
<evidence type="ECO:0000313" key="5">
    <source>
        <dbReference type="Proteomes" id="UP000239710"/>
    </source>
</evidence>
<feature type="region of interest" description="Disordered" evidence="1">
    <location>
        <begin position="159"/>
        <end position="274"/>
    </location>
</feature>
<dbReference type="Proteomes" id="UP000239710">
    <property type="component" value="Unassembled WGS sequence"/>
</dbReference>
<dbReference type="OrthoDB" id="6051102at2"/>
<keyword evidence="5" id="KW-1185">Reference proteome</keyword>
<organism evidence="3 4">
    <name type="scientific">Xanthomonas bromi</name>
    <dbReference type="NCBI Taxonomy" id="56449"/>
    <lineage>
        <taxon>Bacteria</taxon>
        <taxon>Pseudomonadati</taxon>
        <taxon>Pseudomonadota</taxon>
        <taxon>Gammaproteobacteria</taxon>
        <taxon>Lysobacterales</taxon>
        <taxon>Lysobacteraceae</taxon>
        <taxon>Xanthomonas</taxon>
    </lineage>
</organism>
<accession>A0A1C3NH74</accession>
<feature type="compositionally biased region" description="Low complexity" evidence="1">
    <location>
        <begin position="168"/>
        <end position="179"/>
    </location>
</feature>
<dbReference type="RefSeq" id="WP_065466267.1">
    <property type="nucleotide sequence ID" value="NZ_FLTX01000008.1"/>
</dbReference>
<sequence>MRLDMIGLRTWLLATVVGWALLVCVLAIAGLGKRVELLPDDPALVQRLPTLPAPAPERLGAFEKYSEIAAHPAFAEDRLPHPFFLSGNDGGSAASTVRLTGVLLTDTFKMATLTLDPQDSVRVQLGGDAVKGWRLLALQPRSATIEGPSGTQTLELRVFNGQGGQPPTANTAARGTAGALPSMPSTDAAAGTQPQQQQQPQPQPQQPQQPQVATPAQQSSGQTPPTVAPQRSDGAQEAPRPSDDQMRAIRERIEARRRQLQQQRQSGSTPGQTQ</sequence>
<evidence type="ECO:0000256" key="1">
    <source>
        <dbReference type="SAM" id="MobiDB-lite"/>
    </source>
</evidence>
<dbReference type="AlphaFoldDB" id="A0A1C3NH74"/>
<dbReference type="EMBL" id="MDCE01000001">
    <property type="protein sequence ID" value="PPV08910.1"/>
    <property type="molecule type" value="Genomic_DNA"/>
</dbReference>
<reference evidence="3 4" key="1">
    <citation type="submission" date="2016-06" db="EMBL/GenBank/DDBJ databases">
        <authorList>
            <person name="Kjaerup R.B."/>
            <person name="Dalgaard T.S."/>
            <person name="Juul-Madsen H.R."/>
        </authorList>
    </citation>
    <scope>NUCLEOTIDE SEQUENCE [LARGE SCALE GENOMIC DNA]</scope>
    <source>
        <strain evidence="3">LMG947</strain>
    </source>
</reference>
<dbReference type="EMBL" id="FLTX01000008">
    <property type="protein sequence ID" value="SBV49759.1"/>
    <property type="molecule type" value="Genomic_DNA"/>
</dbReference>
<dbReference type="NCBIfam" id="NF041470">
    <property type="entry name" value="sec_prot_XpsN"/>
    <property type="match status" value="1"/>
</dbReference>
<feature type="compositionally biased region" description="Polar residues" evidence="1">
    <location>
        <begin position="212"/>
        <end position="225"/>
    </location>
</feature>
<dbReference type="Proteomes" id="UP000092503">
    <property type="component" value="Unassembled WGS sequence"/>
</dbReference>
<proteinExistence type="predicted"/>
<gene>
    <name evidence="3" type="ORF">XBLMG947_0533</name>
    <name evidence="2" type="ORF">XbrCFBP1976_00415</name>
</gene>
<evidence type="ECO:0000313" key="4">
    <source>
        <dbReference type="Proteomes" id="UP000092503"/>
    </source>
</evidence>
<protein>
    <submittedName>
        <fullName evidence="2">General secretion pathway protein GspN</fullName>
    </submittedName>
    <submittedName>
        <fullName evidence="3">General secretion pathway protein N</fullName>
    </submittedName>
</protein>